<dbReference type="Proteomes" id="UP000309997">
    <property type="component" value="Unassembled WGS sequence"/>
</dbReference>
<proteinExistence type="predicted"/>
<evidence type="ECO:0000313" key="1">
    <source>
        <dbReference type="EMBL" id="KAL3611468.1"/>
    </source>
</evidence>
<accession>A0ACC4D1N2</accession>
<sequence>MPLICSNNNLSSKLPRCLENCGASLELLSTQERTSFTARFLGHRLGALQELKVFILRSNHFEAGDSSTDMEADVTLPLPNTAADEAIIQ</sequence>
<gene>
    <name evidence="1" type="ORF">D5086_002488</name>
</gene>
<keyword evidence="2" id="KW-1185">Reference proteome</keyword>
<dbReference type="EMBL" id="RCHU02000001">
    <property type="protein sequence ID" value="KAL3611468.1"/>
    <property type="molecule type" value="Genomic_DNA"/>
</dbReference>
<organism evidence="1 2">
    <name type="scientific">Populus alba</name>
    <name type="common">White poplar</name>
    <dbReference type="NCBI Taxonomy" id="43335"/>
    <lineage>
        <taxon>Eukaryota</taxon>
        <taxon>Viridiplantae</taxon>
        <taxon>Streptophyta</taxon>
        <taxon>Embryophyta</taxon>
        <taxon>Tracheophyta</taxon>
        <taxon>Spermatophyta</taxon>
        <taxon>Magnoliopsida</taxon>
        <taxon>eudicotyledons</taxon>
        <taxon>Gunneridae</taxon>
        <taxon>Pentapetalae</taxon>
        <taxon>rosids</taxon>
        <taxon>fabids</taxon>
        <taxon>Malpighiales</taxon>
        <taxon>Salicaceae</taxon>
        <taxon>Saliceae</taxon>
        <taxon>Populus</taxon>
    </lineage>
</organism>
<name>A0ACC4D1N2_POPAL</name>
<evidence type="ECO:0000313" key="2">
    <source>
        <dbReference type="Proteomes" id="UP000309997"/>
    </source>
</evidence>
<reference evidence="1 2" key="1">
    <citation type="journal article" date="2024" name="Plant Biotechnol. J.">
        <title>Genome and CRISPR/Cas9 system of a widespread forest tree (Populus alba) in the world.</title>
        <authorList>
            <person name="Liu Y.J."/>
            <person name="Jiang P.F."/>
            <person name="Han X.M."/>
            <person name="Li X.Y."/>
            <person name="Wang H.M."/>
            <person name="Wang Y.J."/>
            <person name="Wang X.X."/>
            <person name="Zeng Q.Y."/>
        </authorList>
    </citation>
    <scope>NUCLEOTIDE SEQUENCE [LARGE SCALE GENOMIC DNA]</scope>
    <source>
        <strain evidence="2">cv. PAL-ZL1</strain>
    </source>
</reference>
<comment type="caution">
    <text evidence="1">The sequence shown here is derived from an EMBL/GenBank/DDBJ whole genome shotgun (WGS) entry which is preliminary data.</text>
</comment>
<protein>
    <submittedName>
        <fullName evidence="1">Uncharacterized protein</fullName>
    </submittedName>
</protein>